<dbReference type="InterPro" id="IPR009057">
    <property type="entry name" value="Homeodomain-like_sf"/>
</dbReference>
<dbReference type="PROSITE" id="PS50006">
    <property type="entry name" value="FHA_DOMAIN"/>
    <property type="match status" value="1"/>
</dbReference>
<dbReference type="AlphaFoldDB" id="A0A085WR45"/>
<evidence type="ECO:0008006" key="10">
    <source>
        <dbReference type="Google" id="ProtNLM"/>
    </source>
</evidence>
<dbReference type="OrthoDB" id="5111283at2"/>
<dbReference type="InterPro" id="IPR058031">
    <property type="entry name" value="AAA_lid_NorR"/>
</dbReference>
<dbReference type="GO" id="GO:0006355">
    <property type="term" value="P:regulation of DNA-templated transcription"/>
    <property type="evidence" value="ECO:0007669"/>
    <property type="project" value="InterPro"/>
</dbReference>
<reference evidence="8 9" key="1">
    <citation type="submission" date="2014-04" db="EMBL/GenBank/DDBJ databases">
        <title>Genome assembly of Hyalangium minutum DSM 14724.</title>
        <authorList>
            <person name="Sharma G."/>
            <person name="Subramanian S."/>
        </authorList>
    </citation>
    <scope>NUCLEOTIDE SEQUENCE [LARGE SCALE GENOMIC DNA]</scope>
    <source>
        <strain evidence="8 9">DSM 14724</strain>
    </source>
</reference>
<feature type="domain" description="FHA" evidence="6">
    <location>
        <begin position="49"/>
        <end position="97"/>
    </location>
</feature>
<dbReference type="Gene3D" id="1.10.8.60">
    <property type="match status" value="1"/>
</dbReference>
<evidence type="ECO:0000313" key="8">
    <source>
        <dbReference type="EMBL" id="KFE70158.1"/>
    </source>
</evidence>
<feature type="compositionally biased region" description="Basic and acidic residues" evidence="5">
    <location>
        <begin position="392"/>
        <end position="413"/>
    </location>
</feature>
<sequence length="461" mass="49368">MGEDGSTLRPSGIASGGNTSEGERVPGLLRLFTGEAPLAQALPLSGEALELGRGALLGEVQDPRMSRRHARVHFDGRHFHATDLGSQNGTFVDGEQIPANTPREVRRVLRMGDSLFVPSPDVAPLQKRGVTLVDGFVRGPVLQQLLAEVTRAAKLGFSLHIHGESGAGKEGVARTFHQHGPQSEGPFVAVNCATIPQGLAERLLFGARRGAYSGADDAEGYLQTAHGGTLFLDEVVELELAVQAKLLRALETREVLPLGALKAKKVEILVCSASNKDLRALVSSGKLREDLYFRIGRPQVTLPPLRQRPEELPLLLQRAVQQISPQLGLHVTLVEACLLRPWPGNVRELLVEARTAAQAALMHGATRVEARHLSQSAGTAFGPAAVAPAPSSEERRAPREETSRAKPVAPEEKARIEEALRQNGGNVAATARALGMHRTQLRRLLERHAISASAGGDSDEG</sequence>
<evidence type="ECO:0000256" key="3">
    <source>
        <dbReference type="ARBA" id="ARBA00023015"/>
    </source>
</evidence>
<dbReference type="SMART" id="SM00382">
    <property type="entry name" value="AAA"/>
    <property type="match status" value="1"/>
</dbReference>
<dbReference type="PRINTS" id="PR01590">
    <property type="entry name" value="HTHFIS"/>
</dbReference>
<dbReference type="InterPro" id="IPR003593">
    <property type="entry name" value="AAA+_ATPase"/>
</dbReference>
<keyword evidence="3" id="KW-0805">Transcription regulation</keyword>
<dbReference type="Pfam" id="PF25601">
    <property type="entry name" value="AAA_lid_14"/>
    <property type="match status" value="1"/>
</dbReference>
<dbReference type="SUPFAM" id="SSF52540">
    <property type="entry name" value="P-loop containing nucleoside triphosphate hydrolases"/>
    <property type="match status" value="1"/>
</dbReference>
<dbReference type="InterPro" id="IPR002197">
    <property type="entry name" value="HTH_Fis"/>
</dbReference>
<dbReference type="SUPFAM" id="SSF46689">
    <property type="entry name" value="Homeodomain-like"/>
    <property type="match status" value="1"/>
</dbReference>
<evidence type="ECO:0000256" key="2">
    <source>
        <dbReference type="ARBA" id="ARBA00022840"/>
    </source>
</evidence>
<protein>
    <recommendedName>
        <fullName evidence="10">Response regulator of zinc sigma-54-dependent two-component system</fullName>
    </recommendedName>
</protein>
<evidence type="ECO:0000256" key="4">
    <source>
        <dbReference type="ARBA" id="ARBA00023163"/>
    </source>
</evidence>
<dbReference type="Gene3D" id="2.60.200.20">
    <property type="match status" value="1"/>
</dbReference>
<dbReference type="InterPro" id="IPR027417">
    <property type="entry name" value="P-loop_NTPase"/>
</dbReference>
<keyword evidence="4" id="KW-0804">Transcription</keyword>
<gene>
    <name evidence="8" type="ORF">DB31_5200</name>
</gene>
<evidence type="ECO:0000259" key="7">
    <source>
        <dbReference type="PROSITE" id="PS50045"/>
    </source>
</evidence>
<dbReference type="GO" id="GO:0043565">
    <property type="term" value="F:sequence-specific DNA binding"/>
    <property type="evidence" value="ECO:0007669"/>
    <property type="project" value="InterPro"/>
</dbReference>
<keyword evidence="2" id="KW-0067">ATP-binding</keyword>
<dbReference type="PROSITE" id="PS50045">
    <property type="entry name" value="SIGMA54_INTERACT_4"/>
    <property type="match status" value="1"/>
</dbReference>
<keyword evidence="1" id="KW-0547">Nucleotide-binding</keyword>
<evidence type="ECO:0000256" key="5">
    <source>
        <dbReference type="SAM" id="MobiDB-lite"/>
    </source>
</evidence>
<dbReference type="SMART" id="SM00240">
    <property type="entry name" value="FHA"/>
    <property type="match status" value="1"/>
</dbReference>
<dbReference type="CDD" id="cd00009">
    <property type="entry name" value="AAA"/>
    <property type="match status" value="1"/>
</dbReference>
<dbReference type="RefSeq" id="WP_044184878.1">
    <property type="nucleotide sequence ID" value="NZ_JMCB01000003.1"/>
</dbReference>
<dbReference type="InterPro" id="IPR025943">
    <property type="entry name" value="Sigma_54_int_dom_ATP-bd_2"/>
</dbReference>
<dbReference type="PANTHER" id="PTHR32071">
    <property type="entry name" value="TRANSCRIPTIONAL REGULATORY PROTEIN"/>
    <property type="match status" value="1"/>
</dbReference>
<evidence type="ECO:0000256" key="1">
    <source>
        <dbReference type="ARBA" id="ARBA00022741"/>
    </source>
</evidence>
<dbReference type="PANTHER" id="PTHR32071:SF57">
    <property type="entry name" value="C4-DICARBOXYLATE TRANSPORT TRANSCRIPTIONAL REGULATORY PROTEIN DCTD"/>
    <property type="match status" value="1"/>
</dbReference>
<organism evidence="8 9">
    <name type="scientific">Hyalangium minutum</name>
    <dbReference type="NCBI Taxonomy" id="394096"/>
    <lineage>
        <taxon>Bacteria</taxon>
        <taxon>Pseudomonadati</taxon>
        <taxon>Myxococcota</taxon>
        <taxon>Myxococcia</taxon>
        <taxon>Myxococcales</taxon>
        <taxon>Cystobacterineae</taxon>
        <taxon>Archangiaceae</taxon>
        <taxon>Hyalangium</taxon>
    </lineage>
</organism>
<comment type="caution">
    <text evidence="8">The sequence shown here is derived from an EMBL/GenBank/DDBJ whole genome shotgun (WGS) entry which is preliminary data.</text>
</comment>
<dbReference type="PATRIC" id="fig|394096.3.peg.1683"/>
<dbReference type="STRING" id="394096.DB31_5200"/>
<feature type="compositionally biased region" description="Low complexity" evidence="5">
    <location>
        <begin position="380"/>
        <end position="391"/>
    </location>
</feature>
<dbReference type="GO" id="GO:0005524">
    <property type="term" value="F:ATP binding"/>
    <property type="evidence" value="ECO:0007669"/>
    <property type="project" value="UniProtKB-KW"/>
</dbReference>
<evidence type="ECO:0000259" key="6">
    <source>
        <dbReference type="PROSITE" id="PS50006"/>
    </source>
</evidence>
<dbReference type="Gene3D" id="1.10.10.60">
    <property type="entry name" value="Homeodomain-like"/>
    <property type="match status" value="1"/>
</dbReference>
<dbReference type="InterPro" id="IPR002078">
    <property type="entry name" value="Sigma_54_int"/>
</dbReference>
<dbReference type="Gene3D" id="3.40.50.300">
    <property type="entry name" value="P-loop containing nucleotide triphosphate hydrolases"/>
    <property type="match status" value="1"/>
</dbReference>
<dbReference type="InterPro" id="IPR008984">
    <property type="entry name" value="SMAD_FHA_dom_sf"/>
</dbReference>
<dbReference type="Pfam" id="PF02954">
    <property type="entry name" value="HTH_8"/>
    <property type="match status" value="1"/>
</dbReference>
<evidence type="ECO:0000313" key="9">
    <source>
        <dbReference type="Proteomes" id="UP000028725"/>
    </source>
</evidence>
<feature type="region of interest" description="Disordered" evidence="5">
    <location>
        <begin position="1"/>
        <end position="23"/>
    </location>
</feature>
<dbReference type="CDD" id="cd00060">
    <property type="entry name" value="FHA"/>
    <property type="match status" value="1"/>
</dbReference>
<dbReference type="Proteomes" id="UP000028725">
    <property type="component" value="Unassembled WGS sequence"/>
</dbReference>
<dbReference type="InterPro" id="IPR000253">
    <property type="entry name" value="FHA_dom"/>
</dbReference>
<dbReference type="Pfam" id="PF00498">
    <property type="entry name" value="FHA"/>
    <property type="match status" value="1"/>
</dbReference>
<feature type="region of interest" description="Disordered" evidence="5">
    <location>
        <begin position="380"/>
        <end position="413"/>
    </location>
</feature>
<name>A0A085WR45_9BACT</name>
<feature type="domain" description="Sigma-54 factor interaction" evidence="7">
    <location>
        <begin position="138"/>
        <end position="349"/>
    </location>
</feature>
<dbReference type="Pfam" id="PF00158">
    <property type="entry name" value="Sigma54_activat"/>
    <property type="match status" value="1"/>
</dbReference>
<dbReference type="EMBL" id="JMCB01000003">
    <property type="protein sequence ID" value="KFE70158.1"/>
    <property type="molecule type" value="Genomic_DNA"/>
</dbReference>
<dbReference type="PROSITE" id="PS00676">
    <property type="entry name" value="SIGMA54_INTERACT_2"/>
    <property type="match status" value="1"/>
</dbReference>
<accession>A0A085WR45</accession>
<proteinExistence type="predicted"/>
<keyword evidence="9" id="KW-1185">Reference proteome</keyword>
<dbReference type="SUPFAM" id="SSF49879">
    <property type="entry name" value="SMAD/FHA domain"/>
    <property type="match status" value="1"/>
</dbReference>